<evidence type="ECO:0008006" key="3">
    <source>
        <dbReference type="Google" id="ProtNLM"/>
    </source>
</evidence>
<dbReference type="AlphaFoldDB" id="A0A7Z0JA38"/>
<comment type="caution">
    <text evidence="1">The sequence shown here is derived from an EMBL/GenBank/DDBJ whole genome shotgun (WGS) entry which is preliminary data.</text>
</comment>
<organism evidence="1 2">
    <name type="scientific">Nocardiopsis aegyptia</name>
    <dbReference type="NCBI Taxonomy" id="220378"/>
    <lineage>
        <taxon>Bacteria</taxon>
        <taxon>Bacillati</taxon>
        <taxon>Actinomycetota</taxon>
        <taxon>Actinomycetes</taxon>
        <taxon>Streptosporangiales</taxon>
        <taxon>Nocardiopsidaceae</taxon>
        <taxon>Nocardiopsis</taxon>
    </lineage>
</organism>
<dbReference type="Proteomes" id="UP000572051">
    <property type="component" value="Unassembled WGS sequence"/>
</dbReference>
<dbReference type="RefSeq" id="WP_179823459.1">
    <property type="nucleotide sequence ID" value="NZ_JACCFS010000001.1"/>
</dbReference>
<reference evidence="1 2" key="1">
    <citation type="submission" date="2020-07" db="EMBL/GenBank/DDBJ databases">
        <title>Sequencing the genomes of 1000 actinobacteria strains.</title>
        <authorList>
            <person name="Klenk H.-P."/>
        </authorList>
    </citation>
    <scope>NUCLEOTIDE SEQUENCE [LARGE SCALE GENOMIC DNA]</scope>
    <source>
        <strain evidence="1 2">DSM 44442</strain>
    </source>
</reference>
<gene>
    <name evidence="1" type="ORF">HNR10_002592</name>
</gene>
<evidence type="ECO:0000313" key="1">
    <source>
        <dbReference type="EMBL" id="NYJ34711.1"/>
    </source>
</evidence>
<protein>
    <recommendedName>
        <fullName evidence="3">DNA-binding protein</fullName>
    </recommendedName>
</protein>
<keyword evidence="2" id="KW-1185">Reference proteome</keyword>
<dbReference type="Gene3D" id="1.10.150.20">
    <property type="entry name" value="5' to 3' exonuclease, C-terminal subdomain"/>
    <property type="match status" value="1"/>
</dbReference>
<dbReference type="EMBL" id="JACCFS010000001">
    <property type="protein sequence ID" value="NYJ34711.1"/>
    <property type="molecule type" value="Genomic_DNA"/>
</dbReference>
<proteinExistence type="predicted"/>
<name>A0A7Z0JA38_9ACTN</name>
<evidence type="ECO:0000313" key="2">
    <source>
        <dbReference type="Proteomes" id="UP000572051"/>
    </source>
</evidence>
<accession>A0A7Z0JA38</accession>
<dbReference type="SUPFAM" id="SSF47789">
    <property type="entry name" value="C-terminal domain of RNA polymerase alpha subunit"/>
    <property type="match status" value="1"/>
</dbReference>
<sequence length="64" mass="6631">MDDTEAFPGLSNPAKRALAAAGYTEPAQLDGVAASELLRLHGMGPKGIRVLRELLAERGLSLGG</sequence>